<organism evidence="2 3">
    <name type="scientific">Corynebacterium pilbarense</name>
    <dbReference type="NCBI Taxonomy" id="1288393"/>
    <lineage>
        <taxon>Bacteria</taxon>
        <taxon>Bacillati</taxon>
        <taxon>Actinomycetota</taxon>
        <taxon>Actinomycetes</taxon>
        <taxon>Mycobacteriales</taxon>
        <taxon>Corynebacteriaceae</taxon>
        <taxon>Corynebacterium</taxon>
    </lineage>
</organism>
<proteinExistence type="predicted"/>
<dbReference type="CDD" id="cd04301">
    <property type="entry name" value="NAT_SF"/>
    <property type="match status" value="1"/>
</dbReference>
<dbReference type="SUPFAM" id="SSF55729">
    <property type="entry name" value="Acyl-CoA N-acyltransferases (Nat)"/>
    <property type="match status" value="1"/>
</dbReference>
<evidence type="ECO:0000313" key="3">
    <source>
        <dbReference type="Proteomes" id="UP001071110"/>
    </source>
</evidence>
<dbReference type="GO" id="GO:0016747">
    <property type="term" value="F:acyltransferase activity, transferring groups other than amino-acyl groups"/>
    <property type="evidence" value="ECO:0007669"/>
    <property type="project" value="InterPro"/>
</dbReference>
<dbReference type="InterPro" id="IPR000182">
    <property type="entry name" value="GNAT_dom"/>
</dbReference>
<dbReference type="RefSeq" id="WP_246815181.1">
    <property type="nucleotide sequence ID" value="NZ_BAABDP010000014.1"/>
</dbReference>
<name>A0A9Q4IIY0_9CORY</name>
<comment type="caution">
    <text evidence="2">The sequence shown here is derived from an EMBL/GenBank/DDBJ whole genome shotgun (WGS) entry which is preliminary data.</text>
</comment>
<evidence type="ECO:0000259" key="1">
    <source>
        <dbReference type="PROSITE" id="PS51186"/>
    </source>
</evidence>
<dbReference type="Gene3D" id="3.40.630.30">
    <property type="match status" value="1"/>
</dbReference>
<keyword evidence="2" id="KW-0012">Acyltransferase</keyword>
<dbReference type="InterPro" id="IPR016181">
    <property type="entry name" value="Acyl_CoA_acyltransferase"/>
</dbReference>
<dbReference type="EMBL" id="JANRML010000019">
    <property type="protein sequence ID" value="MCZ2221791.1"/>
    <property type="molecule type" value="Genomic_DNA"/>
</dbReference>
<dbReference type="EC" id="2.3.1.-" evidence="2"/>
<reference evidence="2" key="1">
    <citation type="submission" date="2022-08" db="EMBL/GenBank/DDBJ databases">
        <title>Corynebacterium sp. nov., isolated from clinical breast specimens.</title>
        <authorList>
            <person name="Zhang T."/>
        </authorList>
    </citation>
    <scope>NUCLEOTIDE SEQUENCE</scope>
    <source>
        <strain evidence="2">CCUG 57942</strain>
    </source>
</reference>
<sequence>MTPMQVHQLYKLRVDVFVAEQNCPFNEIDDQDAHPDTRHILVFDGDTLAGCARVFPTEDGSRFGRFVVHPDFRGSGLGPEIVRTGVAYTERFDGDLIVEAQSGLVGYYEQFGLVAEGEEFLDTGVPHRKMRLAR</sequence>
<accession>A0A9Q4IIY0</accession>
<feature type="domain" description="N-acetyltransferase" evidence="1">
    <location>
        <begin position="1"/>
        <end position="134"/>
    </location>
</feature>
<dbReference type="AlphaFoldDB" id="A0A9Q4IIY0"/>
<evidence type="ECO:0000313" key="2">
    <source>
        <dbReference type="EMBL" id="MCZ2221791.1"/>
    </source>
</evidence>
<keyword evidence="2" id="KW-0808">Transferase</keyword>
<dbReference type="Proteomes" id="UP001071110">
    <property type="component" value="Unassembled WGS sequence"/>
</dbReference>
<gene>
    <name evidence="2" type="ORF">NUW87_10485</name>
</gene>
<dbReference type="PROSITE" id="PS51186">
    <property type="entry name" value="GNAT"/>
    <property type="match status" value="1"/>
</dbReference>
<keyword evidence="3" id="KW-1185">Reference proteome</keyword>
<dbReference type="Pfam" id="PF13673">
    <property type="entry name" value="Acetyltransf_10"/>
    <property type="match status" value="1"/>
</dbReference>
<protein>
    <submittedName>
        <fullName evidence="2">GNAT family N-acetyltransferase</fullName>
        <ecNumber evidence="2">2.3.1.-</ecNumber>
    </submittedName>
</protein>